<dbReference type="OrthoDB" id="195398at2157"/>
<protein>
    <recommendedName>
        <fullName evidence="3">Nudix hydrolase domain-containing protein</fullName>
    </recommendedName>
</protein>
<accession>L9ZIB6</accession>
<gene>
    <name evidence="1" type="ORF">C484_22163</name>
</gene>
<organism evidence="1 2">
    <name type="scientific">Natrialba taiwanensis DSM 12281</name>
    <dbReference type="NCBI Taxonomy" id="1230458"/>
    <lineage>
        <taxon>Archaea</taxon>
        <taxon>Methanobacteriati</taxon>
        <taxon>Methanobacteriota</taxon>
        <taxon>Stenosarchaea group</taxon>
        <taxon>Halobacteria</taxon>
        <taxon>Halobacteriales</taxon>
        <taxon>Natrialbaceae</taxon>
        <taxon>Natrialba</taxon>
    </lineage>
</organism>
<dbReference type="Proteomes" id="UP000011648">
    <property type="component" value="Unassembled WGS sequence"/>
</dbReference>
<reference evidence="1 2" key="1">
    <citation type="journal article" date="2014" name="PLoS Genet.">
        <title>Phylogenetically driven sequencing of extremely halophilic archaea reveals strategies for static and dynamic osmo-response.</title>
        <authorList>
            <person name="Becker E.A."/>
            <person name="Seitzer P.M."/>
            <person name="Tritt A."/>
            <person name="Larsen D."/>
            <person name="Krusor M."/>
            <person name="Yao A.I."/>
            <person name="Wu D."/>
            <person name="Madern D."/>
            <person name="Eisen J.A."/>
            <person name="Darling A.E."/>
            <person name="Facciotti M.T."/>
        </authorList>
    </citation>
    <scope>NUCLEOTIDE SEQUENCE [LARGE SCALE GENOMIC DNA]</scope>
    <source>
        <strain evidence="1 2">DSM 12281</strain>
    </source>
</reference>
<evidence type="ECO:0000313" key="1">
    <source>
        <dbReference type="EMBL" id="ELY84898.1"/>
    </source>
</evidence>
<sequence length="164" mass="18191">MSVMIDPERLLERPDIVSTTETVRIDPDAAPEYRTFDSHAAVGITNERGEVLLADDGAHGPGLPARAVSRNDRWIDAATAIVEGICAELEYELAVRKVRRTRFAIEQRDEQISMYNVIFDVESEETAKVTPTGAAHEQYDSVEWASSVPVEQSGAMAEDIRLFV</sequence>
<evidence type="ECO:0008006" key="3">
    <source>
        <dbReference type="Google" id="ProtNLM"/>
    </source>
</evidence>
<keyword evidence="2" id="KW-1185">Reference proteome</keyword>
<name>L9ZIB6_9EURY</name>
<dbReference type="AlphaFoldDB" id="L9ZIB6"/>
<dbReference type="PATRIC" id="fig|1230458.4.peg.4475"/>
<evidence type="ECO:0000313" key="2">
    <source>
        <dbReference type="Proteomes" id="UP000011648"/>
    </source>
</evidence>
<comment type="caution">
    <text evidence="1">The sequence shown here is derived from an EMBL/GenBank/DDBJ whole genome shotgun (WGS) entry which is preliminary data.</text>
</comment>
<dbReference type="EMBL" id="AOIL01000070">
    <property type="protein sequence ID" value="ELY84898.1"/>
    <property type="molecule type" value="Genomic_DNA"/>
</dbReference>
<proteinExistence type="predicted"/>
<dbReference type="STRING" id="1230458.C484_22163"/>